<name>A0ABP5V0D2_9ACTN</name>
<reference evidence="2" key="1">
    <citation type="journal article" date="2019" name="Int. J. Syst. Evol. Microbiol.">
        <title>The Global Catalogue of Microorganisms (GCM) 10K type strain sequencing project: providing services to taxonomists for standard genome sequencing and annotation.</title>
        <authorList>
            <consortium name="The Broad Institute Genomics Platform"/>
            <consortium name="The Broad Institute Genome Sequencing Center for Infectious Disease"/>
            <person name="Wu L."/>
            <person name="Ma J."/>
        </authorList>
    </citation>
    <scope>NUCLEOTIDE SEQUENCE [LARGE SCALE GENOMIC DNA]</scope>
    <source>
        <strain evidence="2">JCM 3272</strain>
    </source>
</reference>
<dbReference type="EMBL" id="BAAARV010000124">
    <property type="protein sequence ID" value="GAA2391721.1"/>
    <property type="molecule type" value="Genomic_DNA"/>
</dbReference>
<evidence type="ECO:0008006" key="3">
    <source>
        <dbReference type="Google" id="ProtNLM"/>
    </source>
</evidence>
<keyword evidence="2" id="KW-1185">Reference proteome</keyword>
<evidence type="ECO:0000313" key="2">
    <source>
        <dbReference type="Proteomes" id="UP001501444"/>
    </source>
</evidence>
<proteinExistence type="predicted"/>
<organism evidence="1 2">
    <name type="scientific">Dactylosporangium salmoneum</name>
    <dbReference type="NCBI Taxonomy" id="53361"/>
    <lineage>
        <taxon>Bacteria</taxon>
        <taxon>Bacillati</taxon>
        <taxon>Actinomycetota</taxon>
        <taxon>Actinomycetes</taxon>
        <taxon>Micromonosporales</taxon>
        <taxon>Micromonosporaceae</taxon>
        <taxon>Dactylosporangium</taxon>
    </lineage>
</organism>
<dbReference type="RefSeq" id="WP_344620209.1">
    <property type="nucleotide sequence ID" value="NZ_BAAARV010000124.1"/>
</dbReference>
<sequence>MFLISLAIAPTSAARSPELRPDRIARSVRQAATAADGLEHVSVRTGAVAVHLGMFCLAPAREIASRAAHDLCRRALAERPDLEGWRLVDLDGPSAP</sequence>
<dbReference type="Proteomes" id="UP001501444">
    <property type="component" value="Unassembled WGS sequence"/>
</dbReference>
<gene>
    <name evidence="1" type="ORF">GCM10010170_104240</name>
</gene>
<evidence type="ECO:0000313" key="1">
    <source>
        <dbReference type="EMBL" id="GAA2391721.1"/>
    </source>
</evidence>
<accession>A0ABP5V0D2</accession>
<comment type="caution">
    <text evidence="1">The sequence shown here is derived from an EMBL/GenBank/DDBJ whole genome shotgun (WGS) entry which is preliminary data.</text>
</comment>
<protein>
    <recommendedName>
        <fullName evidence="3">BON domain-containing protein</fullName>
    </recommendedName>
</protein>